<comment type="caution">
    <text evidence="5">The sequence shown here is derived from an EMBL/GenBank/DDBJ whole genome shotgun (WGS) entry which is preliminary data.</text>
</comment>
<gene>
    <name evidence="5" type="ORF">RT723_06395</name>
</gene>
<keyword evidence="6" id="KW-1185">Reference proteome</keyword>
<dbReference type="InterPro" id="IPR032781">
    <property type="entry name" value="ABC_tran_Xtn"/>
</dbReference>
<organism evidence="5 6">
    <name type="scientific">Psychrosphaera aquimarina</name>
    <dbReference type="NCBI Taxonomy" id="2044854"/>
    <lineage>
        <taxon>Bacteria</taxon>
        <taxon>Pseudomonadati</taxon>
        <taxon>Pseudomonadota</taxon>
        <taxon>Gammaproteobacteria</taxon>
        <taxon>Alteromonadales</taxon>
        <taxon>Pseudoalteromonadaceae</taxon>
        <taxon>Psychrosphaera</taxon>
    </lineage>
</organism>
<accession>A0ABU3QYY0</accession>
<keyword evidence="2" id="KW-0067">ATP-binding</keyword>
<dbReference type="RefSeq" id="WP_315946351.1">
    <property type="nucleotide sequence ID" value="NZ_JAWCUA010000004.1"/>
</dbReference>
<feature type="compositionally biased region" description="Polar residues" evidence="3">
    <location>
        <begin position="74"/>
        <end position="88"/>
    </location>
</feature>
<dbReference type="InterPro" id="IPR022374">
    <property type="entry name" value="EttA"/>
</dbReference>
<evidence type="ECO:0000256" key="3">
    <source>
        <dbReference type="SAM" id="MobiDB-lite"/>
    </source>
</evidence>
<proteinExistence type="predicted"/>
<name>A0ABU3QYY0_9GAMM</name>
<keyword evidence="1" id="KW-0547">Nucleotide-binding</keyword>
<evidence type="ECO:0000313" key="6">
    <source>
        <dbReference type="Proteomes" id="UP001257914"/>
    </source>
</evidence>
<dbReference type="InterPro" id="IPR027417">
    <property type="entry name" value="P-loop_NTPase"/>
</dbReference>
<feature type="domain" description="ABC-transporter extension" evidence="4">
    <location>
        <begin position="37"/>
        <end position="110"/>
    </location>
</feature>
<dbReference type="Gene3D" id="3.40.50.300">
    <property type="entry name" value="P-loop containing nucleotide triphosphate hydrolases"/>
    <property type="match status" value="1"/>
</dbReference>
<evidence type="ECO:0000256" key="1">
    <source>
        <dbReference type="ARBA" id="ARBA00022741"/>
    </source>
</evidence>
<protein>
    <recommendedName>
        <fullName evidence="4">ABC-transporter extension domain-containing protein</fullName>
    </recommendedName>
</protein>
<reference evidence="5 6" key="1">
    <citation type="submission" date="2023-10" db="EMBL/GenBank/DDBJ databases">
        <title>Psychrosphaera aquimaarina strain SW33 isolated from seawater.</title>
        <authorList>
            <person name="Bayburt H."/>
            <person name="Kim J.M."/>
            <person name="Choi B.J."/>
            <person name="Jeon C.O."/>
        </authorList>
    </citation>
    <scope>NUCLEOTIDE SEQUENCE [LARGE SCALE GENOMIC DNA]</scope>
    <source>
        <strain evidence="5 6">KCTC 52743</strain>
    </source>
</reference>
<dbReference type="PANTHER" id="PTHR43858">
    <property type="entry name" value="ENERGY-DEPENDENT TRANSLATIONAL THROTTLE PROTEIN ETTA"/>
    <property type="match status" value="1"/>
</dbReference>
<dbReference type="EMBL" id="JAWCUA010000004">
    <property type="protein sequence ID" value="MDU0112637.1"/>
    <property type="molecule type" value="Genomic_DNA"/>
</dbReference>
<dbReference type="SUPFAM" id="SSF52540">
    <property type="entry name" value="P-loop containing nucleoside triphosphate hydrolases"/>
    <property type="match status" value="1"/>
</dbReference>
<evidence type="ECO:0000259" key="4">
    <source>
        <dbReference type="Pfam" id="PF12848"/>
    </source>
</evidence>
<dbReference type="Pfam" id="PF12848">
    <property type="entry name" value="ABC_tran_Xtn"/>
    <property type="match status" value="1"/>
</dbReference>
<feature type="region of interest" description="Disordered" evidence="3">
    <location>
        <begin position="65"/>
        <end position="88"/>
    </location>
</feature>
<sequence length="168" mass="19376">MDAETIVGEKHLREYPGSVLMITHDRYFLDNVTGWILELDRGRGIPYEGNYTAYLEAKAKRMAQEGREEASRQRAISSEQSWIQSSPKARQAKSKARIKAYDELVKAAADKRPGDAQIIIPVGERLGNVVIEAEGSDKSLRRQTSHREFRIQIASGWYRWCYRTKRCW</sequence>
<dbReference type="PANTHER" id="PTHR43858:SF1">
    <property type="entry name" value="ABC TRANSPORTER-RELATED PROTEIN"/>
    <property type="match status" value="1"/>
</dbReference>
<evidence type="ECO:0000313" key="5">
    <source>
        <dbReference type="EMBL" id="MDU0112637.1"/>
    </source>
</evidence>
<dbReference type="Proteomes" id="UP001257914">
    <property type="component" value="Unassembled WGS sequence"/>
</dbReference>
<evidence type="ECO:0000256" key="2">
    <source>
        <dbReference type="ARBA" id="ARBA00022840"/>
    </source>
</evidence>